<sequence>MPGLNSVTTLFALVLFMAGHRVYASSHEVVLPPLGADPCTWGPAFWCENEANMKRCGVTKEECEKYANDL</sequence>
<evidence type="ECO:0000259" key="7">
    <source>
        <dbReference type="Pfam" id="PF02199"/>
    </source>
</evidence>
<dbReference type="OrthoDB" id="6754465at2759"/>
<protein>
    <recommendedName>
        <fullName evidence="7">Saposin A-type domain-containing protein</fullName>
    </recommendedName>
</protein>
<keyword evidence="9" id="KW-1185">Reference proteome</keyword>
<feature type="domain" description="Saposin A-type" evidence="7">
    <location>
        <begin position="37"/>
        <end position="60"/>
    </location>
</feature>
<keyword evidence="4" id="KW-1015">Disulfide bond</keyword>
<comment type="caution">
    <text evidence="8">The sequence shown here is derived from an EMBL/GenBank/DDBJ whole genome shotgun (WGS) entry which is preliminary data.</text>
</comment>
<proteinExistence type="predicted"/>
<dbReference type="AlphaFoldDB" id="A0A9W8VLB3"/>
<evidence type="ECO:0000256" key="1">
    <source>
        <dbReference type="ARBA" id="ARBA00004613"/>
    </source>
</evidence>
<feature type="signal peptide" evidence="6">
    <location>
        <begin position="1"/>
        <end position="24"/>
    </location>
</feature>
<dbReference type="Proteomes" id="UP001152049">
    <property type="component" value="Unassembled WGS sequence"/>
</dbReference>
<reference evidence="8" key="1">
    <citation type="submission" date="2022-09" db="EMBL/GenBank/DDBJ databases">
        <title>Fusarium specimens isolated from Avocado Roots.</title>
        <authorList>
            <person name="Stajich J."/>
            <person name="Roper C."/>
            <person name="Heimlech-Rivalta G."/>
        </authorList>
    </citation>
    <scope>NUCLEOTIDE SEQUENCE</scope>
    <source>
        <strain evidence="8">CF00136</strain>
    </source>
</reference>
<gene>
    <name evidence="8" type="ORF">NW762_001525</name>
</gene>
<dbReference type="GO" id="GO:0005576">
    <property type="term" value="C:extracellular region"/>
    <property type="evidence" value="ECO:0007669"/>
    <property type="project" value="UniProtKB-SubCell"/>
</dbReference>
<comment type="subcellular location">
    <subcellularLocation>
        <location evidence="1">Secreted</location>
    </subcellularLocation>
</comment>
<evidence type="ECO:0000256" key="2">
    <source>
        <dbReference type="ARBA" id="ARBA00022525"/>
    </source>
</evidence>
<evidence type="ECO:0000256" key="5">
    <source>
        <dbReference type="ARBA" id="ARBA00023180"/>
    </source>
</evidence>
<dbReference type="InterPro" id="IPR003119">
    <property type="entry name" value="SAP_A"/>
</dbReference>
<name>A0A9W8VLB3_9HYPO</name>
<evidence type="ECO:0000313" key="9">
    <source>
        <dbReference type="Proteomes" id="UP001152049"/>
    </source>
</evidence>
<evidence type="ECO:0000256" key="3">
    <source>
        <dbReference type="ARBA" id="ARBA00022729"/>
    </source>
</evidence>
<evidence type="ECO:0000256" key="4">
    <source>
        <dbReference type="ARBA" id="ARBA00023157"/>
    </source>
</evidence>
<evidence type="ECO:0000313" key="8">
    <source>
        <dbReference type="EMBL" id="KAJ4269856.1"/>
    </source>
</evidence>
<organism evidence="8 9">
    <name type="scientific">Fusarium torreyae</name>
    <dbReference type="NCBI Taxonomy" id="1237075"/>
    <lineage>
        <taxon>Eukaryota</taxon>
        <taxon>Fungi</taxon>
        <taxon>Dikarya</taxon>
        <taxon>Ascomycota</taxon>
        <taxon>Pezizomycotina</taxon>
        <taxon>Sordariomycetes</taxon>
        <taxon>Hypocreomycetidae</taxon>
        <taxon>Hypocreales</taxon>
        <taxon>Nectriaceae</taxon>
        <taxon>Fusarium</taxon>
    </lineage>
</organism>
<keyword evidence="3 6" id="KW-0732">Signal</keyword>
<feature type="chain" id="PRO_5040963510" description="Saposin A-type domain-containing protein" evidence="6">
    <location>
        <begin position="25"/>
        <end position="70"/>
    </location>
</feature>
<dbReference type="Pfam" id="PF02199">
    <property type="entry name" value="SapA"/>
    <property type="match status" value="1"/>
</dbReference>
<keyword evidence="5" id="KW-0325">Glycoprotein</keyword>
<keyword evidence="2" id="KW-0964">Secreted</keyword>
<accession>A0A9W8VLB3</accession>
<dbReference type="EMBL" id="JAOQAZ010000002">
    <property type="protein sequence ID" value="KAJ4269856.1"/>
    <property type="molecule type" value="Genomic_DNA"/>
</dbReference>
<evidence type="ECO:0000256" key="6">
    <source>
        <dbReference type="SAM" id="SignalP"/>
    </source>
</evidence>